<dbReference type="InterPro" id="IPR036890">
    <property type="entry name" value="HATPase_C_sf"/>
</dbReference>
<sequence>MTEAIHLDKFIPRSRRAFAWGIAIALGVLAVTIVSGLFFVRDLVREQMIRRDAEALHATTLMEQLDLAPDGEDIRTDMQIGFDSAVRASRLRGVMGIRFFDKQGDFSDTFPATIMPQALEEEAFDSIWELEPHGRFLPHSPMDSVFIYLPSFSTGRISSVPVLQVTIPLHQRDTEKLAGAAQFIIEGQSMAEEFARLDSRLVQIGATTFAMAGVLLVAMLWPAFRRVQKLNWQLARHGERLQRANDELALTARISAVGAISAHLMHGLKNPLASLSHFVSRNDLGSTEADLQDWEDALTASRRMQSMVEHTLEVLCDARGEATYELTVTELGDDVQKRVAATASQRNVMVAFQAEGNCTLSSRTANLASLILVNLLENAIEATPPGGGVSLSVSRRDDILCFRVRDGGTGFPDHQLDHLFLPGKSTREGGSGIGLAISKQIADYLEASLELEESTPAGCVFLLELPMDVCLDPPD</sequence>
<dbReference type="Gene3D" id="3.30.565.10">
    <property type="entry name" value="Histidine kinase-like ATPase, C-terminal domain"/>
    <property type="match status" value="1"/>
</dbReference>
<feature type="transmembrane region" description="Helical" evidence="4">
    <location>
        <begin position="204"/>
        <end position="224"/>
    </location>
</feature>
<dbReference type="SMART" id="SM00387">
    <property type="entry name" value="HATPase_c"/>
    <property type="match status" value="1"/>
</dbReference>
<protein>
    <recommendedName>
        <fullName evidence="2">histidine kinase</fullName>
        <ecNumber evidence="2">2.7.13.3</ecNumber>
    </recommendedName>
</protein>
<dbReference type="SUPFAM" id="SSF55874">
    <property type="entry name" value="ATPase domain of HSP90 chaperone/DNA topoisomerase II/histidine kinase"/>
    <property type="match status" value="1"/>
</dbReference>
<gene>
    <name evidence="6" type="primary">kinE_2</name>
    <name evidence="6" type="ORF">PDESU_05879</name>
</gene>
<evidence type="ECO:0000256" key="4">
    <source>
        <dbReference type="SAM" id="Phobius"/>
    </source>
</evidence>
<dbReference type="InterPro" id="IPR003594">
    <property type="entry name" value="HATPase_dom"/>
</dbReference>
<dbReference type="PANTHER" id="PTHR43547:SF2">
    <property type="entry name" value="HYBRID SIGNAL TRANSDUCTION HISTIDINE KINASE C"/>
    <property type="match status" value="1"/>
</dbReference>
<dbReference type="Proteomes" id="UP000366872">
    <property type="component" value="Unassembled WGS sequence"/>
</dbReference>
<dbReference type="Pfam" id="PF02518">
    <property type="entry name" value="HATPase_c"/>
    <property type="match status" value="1"/>
</dbReference>
<comment type="catalytic activity">
    <reaction evidence="1">
        <text>ATP + protein L-histidine = ADP + protein N-phospho-L-histidine.</text>
        <dbReference type="EC" id="2.7.13.3"/>
    </reaction>
</comment>
<dbReference type="GO" id="GO:0000155">
    <property type="term" value="F:phosphorelay sensor kinase activity"/>
    <property type="evidence" value="ECO:0007669"/>
    <property type="project" value="TreeGrafter"/>
</dbReference>
<dbReference type="InterPro" id="IPR004358">
    <property type="entry name" value="Sig_transdc_His_kin-like_C"/>
</dbReference>
<keyword evidence="4" id="KW-1133">Transmembrane helix</keyword>
<keyword evidence="6" id="KW-0808">Transferase</keyword>
<reference evidence="6 7" key="1">
    <citation type="submission" date="2019-04" db="EMBL/GenBank/DDBJ databases">
        <authorList>
            <person name="Van Vliet M D."/>
        </authorList>
    </citation>
    <scope>NUCLEOTIDE SEQUENCE [LARGE SCALE GENOMIC DNA]</scope>
    <source>
        <strain evidence="6 7">F1</strain>
    </source>
</reference>
<evidence type="ECO:0000313" key="6">
    <source>
        <dbReference type="EMBL" id="VGO17283.1"/>
    </source>
</evidence>
<dbReference type="PANTHER" id="PTHR43547">
    <property type="entry name" value="TWO-COMPONENT HISTIDINE KINASE"/>
    <property type="match status" value="1"/>
</dbReference>
<feature type="transmembrane region" description="Helical" evidence="4">
    <location>
        <begin position="17"/>
        <end position="40"/>
    </location>
</feature>
<dbReference type="PROSITE" id="PS50109">
    <property type="entry name" value="HIS_KIN"/>
    <property type="match status" value="1"/>
</dbReference>
<evidence type="ECO:0000256" key="1">
    <source>
        <dbReference type="ARBA" id="ARBA00000085"/>
    </source>
</evidence>
<feature type="domain" description="Histidine kinase" evidence="5">
    <location>
        <begin position="263"/>
        <end position="469"/>
    </location>
</feature>
<dbReference type="PRINTS" id="PR00344">
    <property type="entry name" value="BCTRLSENSOR"/>
</dbReference>
<keyword evidence="6" id="KW-0418">Kinase</keyword>
<dbReference type="AlphaFoldDB" id="A0A6C2UBN4"/>
<evidence type="ECO:0000313" key="7">
    <source>
        <dbReference type="Proteomes" id="UP000366872"/>
    </source>
</evidence>
<keyword evidence="4" id="KW-0812">Transmembrane</keyword>
<evidence type="ECO:0000259" key="5">
    <source>
        <dbReference type="PROSITE" id="PS50109"/>
    </source>
</evidence>
<organism evidence="6 7">
    <name type="scientific">Pontiella desulfatans</name>
    <dbReference type="NCBI Taxonomy" id="2750659"/>
    <lineage>
        <taxon>Bacteria</taxon>
        <taxon>Pseudomonadati</taxon>
        <taxon>Kiritimatiellota</taxon>
        <taxon>Kiritimatiellia</taxon>
        <taxon>Kiritimatiellales</taxon>
        <taxon>Pontiellaceae</taxon>
        <taxon>Pontiella</taxon>
    </lineage>
</organism>
<dbReference type="EMBL" id="CAAHFG010000004">
    <property type="protein sequence ID" value="VGO17283.1"/>
    <property type="molecule type" value="Genomic_DNA"/>
</dbReference>
<evidence type="ECO:0000256" key="3">
    <source>
        <dbReference type="ARBA" id="ARBA00022553"/>
    </source>
</evidence>
<dbReference type="EC" id="2.7.13.3" evidence="2"/>
<dbReference type="InterPro" id="IPR005467">
    <property type="entry name" value="His_kinase_dom"/>
</dbReference>
<keyword evidence="3" id="KW-0597">Phosphoprotein</keyword>
<proteinExistence type="predicted"/>
<keyword evidence="4" id="KW-0472">Membrane</keyword>
<keyword evidence="7" id="KW-1185">Reference proteome</keyword>
<dbReference type="RefSeq" id="WP_136082767.1">
    <property type="nucleotide sequence ID" value="NZ_CAAHFG010000004.1"/>
</dbReference>
<evidence type="ECO:0000256" key="2">
    <source>
        <dbReference type="ARBA" id="ARBA00012438"/>
    </source>
</evidence>
<name>A0A6C2UBN4_PONDE</name>
<accession>A0A6C2UBN4</accession>